<keyword evidence="3" id="KW-1185">Reference proteome</keyword>
<evidence type="ECO:0000313" key="3">
    <source>
        <dbReference type="Proteomes" id="UP000016568"/>
    </source>
</evidence>
<feature type="compositionally biased region" description="Basic residues" evidence="1">
    <location>
        <begin position="151"/>
        <end position="164"/>
    </location>
</feature>
<comment type="caution">
    <text evidence="2">The sequence shown here is derived from an EMBL/GenBank/DDBJ whole genome shotgun (WGS) entry which is preliminary data.</text>
</comment>
<dbReference type="eggNOG" id="ENOG5032PQC">
    <property type="taxonomic scope" value="Bacteria"/>
</dbReference>
<dbReference type="RefSeq" id="WP_021689729.1">
    <property type="nucleotide sequence ID" value="NZ_BASZ01000004.1"/>
</dbReference>
<evidence type="ECO:0000313" key="2">
    <source>
        <dbReference type="EMBL" id="GAD48822.1"/>
    </source>
</evidence>
<dbReference type="KEGG" id="ntd:EGO55_09120"/>
<dbReference type="EMBL" id="BASZ01000004">
    <property type="protein sequence ID" value="GAD48822.1"/>
    <property type="molecule type" value="Genomic_DNA"/>
</dbReference>
<dbReference type="OrthoDB" id="7448864at2"/>
<accession>U2YKL9</accession>
<gene>
    <name evidence="2" type="ORF">NT2_04_02340</name>
</gene>
<dbReference type="AlphaFoldDB" id="U2YKL9"/>
<proteinExistence type="predicted"/>
<dbReference type="InterPro" id="IPR019587">
    <property type="entry name" value="Polyketide_cyclase/dehydratase"/>
</dbReference>
<dbReference type="SUPFAM" id="SSF55961">
    <property type="entry name" value="Bet v1-like"/>
    <property type="match status" value="1"/>
</dbReference>
<dbReference type="Proteomes" id="UP000016568">
    <property type="component" value="Unassembled WGS sequence"/>
</dbReference>
<organism evidence="2 3">
    <name type="scientific">Caenibius tardaugens NBRC 16725</name>
    <dbReference type="NCBI Taxonomy" id="1219035"/>
    <lineage>
        <taxon>Bacteria</taxon>
        <taxon>Pseudomonadati</taxon>
        <taxon>Pseudomonadota</taxon>
        <taxon>Alphaproteobacteria</taxon>
        <taxon>Sphingomonadales</taxon>
        <taxon>Erythrobacteraceae</taxon>
        <taxon>Caenibius</taxon>
    </lineage>
</organism>
<dbReference type="Gene3D" id="3.30.530.20">
    <property type="match status" value="1"/>
</dbReference>
<sequence length="170" mass="19267">MKAETSFTINMAPIRVWSHLADFGAYAFWHPNYRFETDAMTPEQRIPLSYALYKGEYRIKAEATITASEKPDLFSWTVGIGGIAVLEETYRLESLASGTQVRHSIAFDGFFSRIIAVPFRRGLTQTLAIQDGAFVRFLKKEMHRAGGTNLNRHRRRARAARHTQKGANDG</sequence>
<dbReference type="InterPro" id="IPR023393">
    <property type="entry name" value="START-like_dom_sf"/>
</dbReference>
<name>U2YKL9_9SPHN</name>
<feature type="region of interest" description="Disordered" evidence="1">
    <location>
        <begin position="146"/>
        <end position="170"/>
    </location>
</feature>
<protein>
    <recommendedName>
        <fullName evidence="4">Polyketide cyclase/dehydrase</fullName>
    </recommendedName>
</protein>
<reference evidence="2 3" key="1">
    <citation type="submission" date="2013-09" db="EMBL/GenBank/DDBJ databases">
        <title>Whole genome shotgun sequence of Novosphingobium tardaugens NBRC 16725.</title>
        <authorList>
            <person name="Isaki S."/>
            <person name="Hosoyama A."/>
            <person name="Tsuchikane K."/>
            <person name="Katsumata H."/>
            <person name="Ando Y."/>
            <person name="Yamazaki S."/>
            <person name="Fujita N."/>
        </authorList>
    </citation>
    <scope>NUCLEOTIDE SEQUENCE [LARGE SCALE GENOMIC DNA]</scope>
    <source>
        <strain evidence="2 3">NBRC 16725</strain>
    </source>
</reference>
<evidence type="ECO:0000256" key="1">
    <source>
        <dbReference type="SAM" id="MobiDB-lite"/>
    </source>
</evidence>
<dbReference type="Pfam" id="PF10604">
    <property type="entry name" value="Polyketide_cyc2"/>
    <property type="match status" value="1"/>
</dbReference>
<evidence type="ECO:0008006" key="4">
    <source>
        <dbReference type="Google" id="ProtNLM"/>
    </source>
</evidence>